<evidence type="ECO:0000256" key="4">
    <source>
        <dbReference type="SAM" id="MobiDB-lite"/>
    </source>
</evidence>
<dbReference type="InterPro" id="IPR017853">
    <property type="entry name" value="GH"/>
</dbReference>
<dbReference type="PANTHER" id="PTHR16631">
    <property type="entry name" value="GLUCAN 1,3-BETA-GLUCOSIDASE"/>
    <property type="match status" value="1"/>
</dbReference>
<evidence type="ECO:0000256" key="2">
    <source>
        <dbReference type="ARBA" id="ARBA00008773"/>
    </source>
</evidence>
<dbReference type="Gene3D" id="3.20.20.80">
    <property type="entry name" value="Glycosidases"/>
    <property type="match status" value="2"/>
</dbReference>
<feature type="region of interest" description="Disordered" evidence="4">
    <location>
        <begin position="89"/>
        <end position="126"/>
    </location>
</feature>
<dbReference type="PANTHER" id="PTHR16631:SF14">
    <property type="entry name" value="FAMILY 17 GLUCOSIDASE SCW10-RELATED"/>
    <property type="match status" value="1"/>
</dbReference>
<comment type="caution">
    <text evidence="6">The sequence shown here is derived from an EMBL/GenBank/DDBJ whole genome shotgun (WGS) entry which is preliminary data.</text>
</comment>
<comment type="subcellular location">
    <subcellularLocation>
        <location evidence="1">Cell envelope</location>
    </subcellularLocation>
</comment>
<feature type="compositionally biased region" description="Basic and acidic residues" evidence="4">
    <location>
        <begin position="89"/>
        <end position="104"/>
    </location>
</feature>
<dbReference type="GO" id="GO:0009277">
    <property type="term" value="C:fungal-type cell wall"/>
    <property type="evidence" value="ECO:0007669"/>
    <property type="project" value="TreeGrafter"/>
</dbReference>
<gene>
    <name evidence="6" type="ORF">B0H63DRAFT_449177</name>
</gene>
<reference evidence="6" key="2">
    <citation type="submission" date="2023-06" db="EMBL/GenBank/DDBJ databases">
        <authorList>
            <consortium name="Lawrence Berkeley National Laboratory"/>
            <person name="Haridas S."/>
            <person name="Hensen N."/>
            <person name="Bonometti L."/>
            <person name="Westerberg I."/>
            <person name="Brannstrom I.O."/>
            <person name="Guillou S."/>
            <person name="Cros-Aarteil S."/>
            <person name="Calhoun S."/>
            <person name="Kuo A."/>
            <person name="Mondo S."/>
            <person name="Pangilinan J."/>
            <person name="Riley R."/>
            <person name="LaButti K."/>
            <person name="Andreopoulos B."/>
            <person name="Lipzen A."/>
            <person name="Chen C."/>
            <person name="Yanf M."/>
            <person name="Daum C."/>
            <person name="Ng V."/>
            <person name="Clum A."/>
            <person name="Steindorff A."/>
            <person name="Ohm R."/>
            <person name="Martin F."/>
            <person name="Silar P."/>
            <person name="Natvig D."/>
            <person name="Lalanne C."/>
            <person name="Gautier V."/>
            <person name="Ament-velasquez S.L."/>
            <person name="Kruys A."/>
            <person name="Hutchinson M.I."/>
            <person name="Powell A.J."/>
            <person name="Barry K."/>
            <person name="Miller A.N."/>
            <person name="Grigoriev I.V."/>
            <person name="Debuchy R."/>
            <person name="Gladieux P."/>
            <person name="Thoren M.H."/>
            <person name="Johannesson H."/>
        </authorList>
    </citation>
    <scope>NUCLEOTIDE SEQUENCE</scope>
    <source>
        <strain evidence="6">CBS 232.78</strain>
    </source>
</reference>
<dbReference type="GO" id="GO:0005576">
    <property type="term" value="C:extracellular region"/>
    <property type="evidence" value="ECO:0007669"/>
    <property type="project" value="TreeGrafter"/>
</dbReference>
<dbReference type="GO" id="GO:0042973">
    <property type="term" value="F:glucan endo-1,3-beta-D-glucosidase activity"/>
    <property type="evidence" value="ECO:0007669"/>
    <property type="project" value="TreeGrafter"/>
</dbReference>
<organism evidence="6 7">
    <name type="scientific">Podospora didyma</name>
    <dbReference type="NCBI Taxonomy" id="330526"/>
    <lineage>
        <taxon>Eukaryota</taxon>
        <taxon>Fungi</taxon>
        <taxon>Dikarya</taxon>
        <taxon>Ascomycota</taxon>
        <taxon>Pezizomycotina</taxon>
        <taxon>Sordariomycetes</taxon>
        <taxon>Sordariomycetidae</taxon>
        <taxon>Sordariales</taxon>
        <taxon>Podosporaceae</taxon>
        <taxon>Podospora</taxon>
    </lineage>
</organism>
<keyword evidence="5" id="KW-0732">Signal</keyword>
<reference evidence="6" key="1">
    <citation type="journal article" date="2023" name="Mol. Phylogenet. Evol.">
        <title>Genome-scale phylogeny and comparative genomics of the fungal order Sordariales.</title>
        <authorList>
            <person name="Hensen N."/>
            <person name="Bonometti L."/>
            <person name="Westerberg I."/>
            <person name="Brannstrom I.O."/>
            <person name="Guillou S."/>
            <person name="Cros-Aarteil S."/>
            <person name="Calhoun S."/>
            <person name="Haridas S."/>
            <person name="Kuo A."/>
            <person name="Mondo S."/>
            <person name="Pangilinan J."/>
            <person name="Riley R."/>
            <person name="LaButti K."/>
            <person name="Andreopoulos B."/>
            <person name="Lipzen A."/>
            <person name="Chen C."/>
            <person name="Yan M."/>
            <person name="Daum C."/>
            <person name="Ng V."/>
            <person name="Clum A."/>
            <person name="Steindorff A."/>
            <person name="Ohm R.A."/>
            <person name="Martin F."/>
            <person name="Silar P."/>
            <person name="Natvig D.O."/>
            <person name="Lalanne C."/>
            <person name="Gautier V."/>
            <person name="Ament-Velasquez S.L."/>
            <person name="Kruys A."/>
            <person name="Hutchinson M.I."/>
            <person name="Powell A.J."/>
            <person name="Barry K."/>
            <person name="Miller A.N."/>
            <person name="Grigoriev I.V."/>
            <person name="Debuchy R."/>
            <person name="Gladieux P."/>
            <person name="Hiltunen Thoren M."/>
            <person name="Johannesson H."/>
        </authorList>
    </citation>
    <scope>NUCLEOTIDE SEQUENCE</scope>
    <source>
        <strain evidence="6">CBS 232.78</strain>
    </source>
</reference>
<evidence type="ECO:0000256" key="1">
    <source>
        <dbReference type="ARBA" id="ARBA00004196"/>
    </source>
</evidence>
<dbReference type="SUPFAM" id="SSF51445">
    <property type="entry name" value="(Trans)glycosidases"/>
    <property type="match status" value="1"/>
</dbReference>
<accession>A0AAE0NP70</accession>
<feature type="chain" id="PRO_5042284618" evidence="5">
    <location>
        <begin position="20"/>
        <end position="393"/>
    </location>
</feature>
<dbReference type="GO" id="GO:0009986">
    <property type="term" value="C:cell surface"/>
    <property type="evidence" value="ECO:0007669"/>
    <property type="project" value="TreeGrafter"/>
</dbReference>
<keyword evidence="3" id="KW-0378">Hydrolase</keyword>
<dbReference type="InterPro" id="IPR050732">
    <property type="entry name" value="Beta-glucan_modifiers"/>
</dbReference>
<comment type="similarity">
    <text evidence="2">Belongs to the glycosyl hydrolase 17 family.</text>
</comment>
<evidence type="ECO:0000313" key="7">
    <source>
        <dbReference type="Proteomes" id="UP001285441"/>
    </source>
</evidence>
<keyword evidence="7" id="KW-1185">Reference proteome</keyword>
<dbReference type="EMBL" id="JAULSW010000004">
    <property type="protein sequence ID" value="KAK3385093.1"/>
    <property type="molecule type" value="Genomic_DNA"/>
</dbReference>
<name>A0AAE0NP70_9PEZI</name>
<feature type="compositionally biased region" description="Low complexity" evidence="4">
    <location>
        <begin position="106"/>
        <end position="119"/>
    </location>
</feature>
<evidence type="ECO:0000313" key="6">
    <source>
        <dbReference type="EMBL" id="KAK3385093.1"/>
    </source>
</evidence>
<dbReference type="GO" id="GO:0071555">
    <property type="term" value="P:cell wall organization"/>
    <property type="evidence" value="ECO:0007669"/>
    <property type="project" value="TreeGrafter"/>
</dbReference>
<feature type="signal peptide" evidence="5">
    <location>
        <begin position="1"/>
        <end position="19"/>
    </location>
</feature>
<proteinExistence type="inferred from homology"/>
<evidence type="ECO:0000256" key="5">
    <source>
        <dbReference type="SAM" id="SignalP"/>
    </source>
</evidence>
<dbReference type="AlphaFoldDB" id="A0AAE0NP70"/>
<dbReference type="Proteomes" id="UP001285441">
    <property type="component" value="Unassembled WGS sequence"/>
</dbReference>
<sequence>MKAASLGLALVLLIRAVQAINGKAWSDHHHRRHLDHHRRNISENPQLFGKVLELSNVTRVVVYLDDNGIPVKTATEYYTVPLASADAIRHQQAEDDEHTRKESNESDSSQFPSSSDRVSPNNNAPATLPGITYSPYTSGGLCKTAAQVYSDLQQLSGKYTLIRLYGVDCDQIASVLPAAASINAKLFLGIFELDNLDGQISHLVTAVQASPRGWAAVDTVSVGNELVNNGQATARQVADAVRAVRSSLRSAGYLGPVVTVDTFIAVLQNPVLCDASDYCAMNCHAFFDPNTSADEAGVFVSRQVQNVKEVLADRAMKVVVSESGWPWQGNSNGKAVPGRDNQRAAIDSLQRDYGSVNPGGLIMYNAYDDRWKKAEPGTFYAEQFWGLRGVGAE</sequence>
<protein>
    <submittedName>
        <fullName evidence="6">Cell wall glucanase</fullName>
    </submittedName>
</protein>
<evidence type="ECO:0000256" key="3">
    <source>
        <dbReference type="ARBA" id="ARBA00022801"/>
    </source>
</evidence>